<dbReference type="AlphaFoldDB" id="A0A1G4BRB0"/>
<proteinExistence type="predicted"/>
<comment type="caution">
    <text evidence="1">The sequence shown here is derived from an EMBL/GenBank/DDBJ whole genome shotgun (WGS) entry which is preliminary data.</text>
</comment>
<accession>A0A1G4BRB0</accession>
<organism evidence="1 2">
    <name type="scientific">Colletotrichum orchidophilum</name>
    <dbReference type="NCBI Taxonomy" id="1209926"/>
    <lineage>
        <taxon>Eukaryota</taxon>
        <taxon>Fungi</taxon>
        <taxon>Dikarya</taxon>
        <taxon>Ascomycota</taxon>
        <taxon>Pezizomycotina</taxon>
        <taxon>Sordariomycetes</taxon>
        <taxon>Hypocreomycetidae</taxon>
        <taxon>Glomerellales</taxon>
        <taxon>Glomerellaceae</taxon>
        <taxon>Colletotrichum</taxon>
    </lineage>
</organism>
<keyword evidence="2" id="KW-1185">Reference proteome</keyword>
<gene>
    <name evidence="1" type="ORF">CORC01_00812</name>
</gene>
<reference evidence="1 2" key="1">
    <citation type="submission" date="2016-09" db="EMBL/GenBank/DDBJ databases">
        <authorList>
            <person name="Capua I."/>
            <person name="De Benedictis P."/>
            <person name="Joannis T."/>
            <person name="Lombin L.H."/>
            <person name="Cattoli G."/>
        </authorList>
    </citation>
    <scope>NUCLEOTIDE SEQUENCE [LARGE SCALE GENOMIC DNA]</scope>
    <source>
        <strain evidence="1 2">IMI 309357</strain>
    </source>
</reference>
<sequence>MFWRLDKATQSKVDYLIPKVGGVALHTAGLQDVATLRQHQASMQMEHAHHRRQMRSAYIDAGFHNAIKIGRGLETVRVALELEAGSWRSPLAILR</sequence>
<dbReference type="RefSeq" id="XP_022481085.1">
    <property type="nucleotide sequence ID" value="XM_022612468.1"/>
</dbReference>
<dbReference type="EMBL" id="MJBS01000004">
    <property type="protein sequence ID" value="OHF03950.1"/>
    <property type="molecule type" value="Genomic_DNA"/>
</dbReference>
<evidence type="ECO:0000313" key="1">
    <source>
        <dbReference type="EMBL" id="OHF03950.1"/>
    </source>
</evidence>
<protein>
    <submittedName>
        <fullName evidence="1">Uncharacterized protein</fullName>
    </submittedName>
</protein>
<dbReference type="GeneID" id="34553978"/>
<name>A0A1G4BRB0_9PEZI</name>
<dbReference type="Proteomes" id="UP000176998">
    <property type="component" value="Unassembled WGS sequence"/>
</dbReference>
<evidence type="ECO:0000313" key="2">
    <source>
        <dbReference type="Proteomes" id="UP000176998"/>
    </source>
</evidence>